<sequence>MKNGPMEIIETHISWILLGNEVYKIKKPVKFSFLDFTTLEKRKFFCEEEVRLNQRMTPDVYLGVSTITKNNDGMGFDGSGKIIEYAVKMKRLDQTKKMDRMLINGEVSPDKVTEIAGIIANFHEKAEVVQEQYGSPKLIGNQIADLNNFREAVEDGCGLGREMDFVLGKSAEFIEKNKETIEKRKKEGKVKDCHGDLHSGNIFFDQGIKIVDCIEFSKDFRCIDVASDIAFLAMDLDAFGKQELSNLFVRTYIEKTGDNGAEKLLNLFKCYRANVRAKIAAIEWMQNKSADSEQRMAKYIKLAEKYATEL</sequence>
<evidence type="ECO:0008006" key="3">
    <source>
        <dbReference type="Google" id="ProtNLM"/>
    </source>
</evidence>
<dbReference type="EMBL" id="CABMJJ010000009">
    <property type="protein sequence ID" value="VVC03804.1"/>
    <property type="molecule type" value="Genomic_DNA"/>
</dbReference>
<gene>
    <name evidence="1" type="ORF">LFW2832_00545</name>
</gene>
<dbReference type="SUPFAM" id="SSF56112">
    <property type="entry name" value="Protein kinase-like (PK-like)"/>
    <property type="match status" value="1"/>
</dbReference>
<dbReference type="PANTHER" id="PTHR43883:SF1">
    <property type="entry name" value="GLUCONOKINASE"/>
    <property type="match status" value="1"/>
</dbReference>
<dbReference type="InterPro" id="IPR011009">
    <property type="entry name" value="Kinase-like_dom_sf"/>
</dbReference>
<evidence type="ECO:0000313" key="2">
    <source>
        <dbReference type="Proteomes" id="UP000789941"/>
    </source>
</evidence>
<evidence type="ECO:0000313" key="1">
    <source>
        <dbReference type="EMBL" id="VVC03804.1"/>
    </source>
</evidence>
<comment type="caution">
    <text evidence="1">The sequence shown here is derived from an EMBL/GenBank/DDBJ whole genome shotgun (WGS) entry which is preliminary data.</text>
</comment>
<dbReference type="Proteomes" id="UP000789941">
    <property type="component" value="Unassembled WGS sequence"/>
</dbReference>
<dbReference type="InterPro" id="IPR052732">
    <property type="entry name" value="Cell-binding_unc_protein"/>
</dbReference>
<reference evidence="1 2" key="1">
    <citation type="submission" date="2019-08" db="EMBL/GenBank/DDBJ databases">
        <authorList>
            <person name="Vazquez-Campos X."/>
        </authorList>
    </citation>
    <scope>NUCLEOTIDE SEQUENCE [LARGE SCALE GENOMIC DNA]</scope>
    <source>
        <strain evidence="1">LFW-283_2</strain>
    </source>
</reference>
<dbReference type="AlphaFoldDB" id="A0A5E4LP87"/>
<name>A0A5E4LP87_9ARCH</name>
<proteinExistence type="predicted"/>
<dbReference type="PANTHER" id="PTHR43883">
    <property type="entry name" value="SLR0207 PROTEIN"/>
    <property type="match status" value="1"/>
</dbReference>
<organism evidence="1 2">
    <name type="scientific">Candidatus Bilamarchaeum dharawalense</name>
    <dbReference type="NCBI Taxonomy" id="2885759"/>
    <lineage>
        <taxon>Archaea</taxon>
        <taxon>Candidatus Micrarchaeota</taxon>
        <taxon>Candidatus Micrarchaeia</taxon>
        <taxon>Candidatus Anstonellales</taxon>
        <taxon>Candidatus Bilamarchaeaceae</taxon>
        <taxon>Candidatus Bilamarchaeum</taxon>
    </lineage>
</organism>
<dbReference type="Gene3D" id="3.90.1200.10">
    <property type="match status" value="1"/>
</dbReference>
<protein>
    <recommendedName>
        <fullName evidence="3">Aminoglycoside phosphotransferase domain-containing protein</fullName>
    </recommendedName>
</protein>
<accession>A0A5E4LP87</accession>